<comment type="caution">
    <text evidence="3">The sequence shown here is derived from an EMBL/GenBank/DDBJ whole genome shotgun (WGS) entry which is preliminary data.</text>
</comment>
<feature type="compositionally biased region" description="Low complexity" evidence="1">
    <location>
        <begin position="162"/>
        <end position="217"/>
    </location>
</feature>
<reference evidence="3 4" key="1">
    <citation type="submission" date="2020-10" db="EMBL/GenBank/DDBJ databases">
        <title>Connecting structure to function with the recovery of over 1000 high-quality activated sludge metagenome-assembled genomes encoding full-length rRNA genes using long-read sequencing.</title>
        <authorList>
            <person name="Singleton C.M."/>
            <person name="Petriglieri F."/>
            <person name="Kristensen J.M."/>
            <person name="Kirkegaard R.H."/>
            <person name="Michaelsen T.Y."/>
            <person name="Andersen M.H."/>
            <person name="Karst S.M."/>
            <person name="Dueholm M.S."/>
            <person name="Nielsen P.H."/>
            <person name="Albertsen M."/>
        </authorList>
    </citation>
    <scope>NUCLEOTIDE SEQUENCE [LARGE SCALE GENOMIC DNA]</scope>
    <source>
        <strain evidence="3">Lyne_18-Q3-R50-59_MAXAC.006</strain>
    </source>
</reference>
<gene>
    <name evidence="3" type="ORF">IPN02_19150</name>
</gene>
<name>A0A936TF26_9ACTN</name>
<feature type="transmembrane region" description="Helical" evidence="2">
    <location>
        <begin position="269"/>
        <end position="291"/>
    </location>
</feature>
<feature type="compositionally biased region" description="Low complexity" evidence="1">
    <location>
        <begin position="84"/>
        <end position="100"/>
    </location>
</feature>
<accession>A0A936TF26</accession>
<dbReference type="Proteomes" id="UP000727993">
    <property type="component" value="Unassembled WGS sequence"/>
</dbReference>
<dbReference type="EMBL" id="JADJZA010000011">
    <property type="protein sequence ID" value="MBK9298903.1"/>
    <property type="molecule type" value="Genomic_DNA"/>
</dbReference>
<feature type="compositionally biased region" description="Polar residues" evidence="1">
    <location>
        <begin position="1"/>
        <end position="14"/>
    </location>
</feature>
<organism evidence="3 4">
    <name type="scientific">Candidatus Neomicrothrix subdominans</name>
    <dbReference type="NCBI Taxonomy" id="2954438"/>
    <lineage>
        <taxon>Bacteria</taxon>
        <taxon>Bacillati</taxon>
        <taxon>Actinomycetota</taxon>
        <taxon>Acidimicrobiia</taxon>
        <taxon>Acidimicrobiales</taxon>
        <taxon>Microthrixaceae</taxon>
        <taxon>Candidatus Neomicrothrix</taxon>
    </lineage>
</organism>
<feature type="compositionally biased region" description="Pro residues" evidence="1">
    <location>
        <begin position="131"/>
        <end position="141"/>
    </location>
</feature>
<proteinExistence type="predicted"/>
<feature type="transmembrane region" description="Helical" evidence="2">
    <location>
        <begin position="224"/>
        <end position="245"/>
    </location>
</feature>
<keyword evidence="2" id="KW-1133">Transmembrane helix</keyword>
<evidence type="ECO:0000256" key="2">
    <source>
        <dbReference type="SAM" id="Phobius"/>
    </source>
</evidence>
<evidence type="ECO:0000256" key="1">
    <source>
        <dbReference type="SAM" id="MobiDB-lite"/>
    </source>
</evidence>
<evidence type="ECO:0000313" key="3">
    <source>
        <dbReference type="EMBL" id="MBK9298903.1"/>
    </source>
</evidence>
<feature type="transmembrane region" description="Helical" evidence="2">
    <location>
        <begin position="303"/>
        <end position="325"/>
    </location>
</feature>
<evidence type="ECO:0000313" key="4">
    <source>
        <dbReference type="Proteomes" id="UP000727993"/>
    </source>
</evidence>
<feature type="compositionally biased region" description="Basic and acidic residues" evidence="1">
    <location>
        <begin position="31"/>
        <end position="44"/>
    </location>
</feature>
<sequence>MASNDEATNANGGDQPSPDEASDTSTVGEAGRTEPSDPAPEHQEASPQPQPQPEPEVPAEAPAEASAEARPASQPPPYVPPTAQEPQVQAGGQAQPGAPAWSDLSPAGDDQSGAAPQSWDQQATQQWQQPTAPPPSGPQAPPAGSWTVPGSPPTMQQPIFQQPPVEQQPAGPPQQQYQQPQQQYQPQQYQQPQQQYQPQQYQQPYGVPQQPAAPTGPTRGGGPMALFGGLLLLLGGVALIVGSFLDWGEGLVGGQRVVLTGFKNAQDKLWGAPGTLAAGAVLVIAGVLYLASMKSGVGALKRTLALVGSLAGLGWVVYLLVSLQLDEANALIGLWLCLAGAVLGLVGTFLGRGKKQASRPKN</sequence>
<dbReference type="AlphaFoldDB" id="A0A936TF26"/>
<feature type="transmembrane region" description="Helical" evidence="2">
    <location>
        <begin position="331"/>
        <end position="351"/>
    </location>
</feature>
<feature type="region of interest" description="Disordered" evidence="1">
    <location>
        <begin position="1"/>
        <end position="220"/>
    </location>
</feature>
<keyword evidence="2" id="KW-0472">Membrane</keyword>
<feature type="compositionally biased region" description="Low complexity" evidence="1">
    <location>
        <begin position="116"/>
        <end position="130"/>
    </location>
</feature>
<protein>
    <submittedName>
        <fullName evidence="3">Uncharacterized protein</fullName>
    </submittedName>
</protein>
<feature type="compositionally biased region" description="Low complexity" evidence="1">
    <location>
        <begin position="58"/>
        <end position="72"/>
    </location>
</feature>
<keyword evidence="2" id="KW-0812">Transmembrane</keyword>